<dbReference type="SUPFAM" id="SSF63817">
    <property type="entry name" value="Sortase"/>
    <property type="match status" value="1"/>
</dbReference>
<reference evidence="5" key="1">
    <citation type="submission" date="2020-10" db="EMBL/GenBank/DDBJ databases">
        <authorList>
            <person name="Gilroy R."/>
        </authorList>
    </citation>
    <scope>NUCLEOTIDE SEQUENCE</scope>
    <source>
        <strain evidence="5">ChiSxjej2B14-6234</strain>
    </source>
</reference>
<dbReference type="Proteomes" id="UP000886887">
    <property type="component" value="Unassembled WGS sequence"/>
</dbReference>
<evidence type="ECO:0000256" key="3">
    <source>
        <dbReference type="SAM" id="MobiDB-lite"/>
    </source>
</evidence>
<gene>
    <name evidence="5" type="ORF">IAB73_10620</name>
</gene>
<feature type="compositionally biased region" description="Low complexity" evidence="3">
    <location>
        <begin position="49"/>
        <end position="58"/>
    </location>
</feature>
<feature type="signal peptide" evidence="4">
    <location>
        <begin position="1"/>
        <end position="23"/>
    </location>
</feature>
<keyword evidence="1" id="KW-0378">Hydrolase</keyword>
<name>A0A9D0ZDK5_9FIRM</name>
<organism evidence="5 6">
    <name type="scientific">Candidatus Onthenecus intestinigallinarum</name>
    <dbReference type="NCBI Taxonomy" id="2840875"/>
    <lineage>
        <taxon>Bacteria</taxon>
        <taxon>Bacillati</taxon>
        <taxon>Bacillota</taxon>
        <taxon>Clostridia</taxon>
        <taxon>Eubacteriales</taxon>
        <taxon>Candidatus Onthenecus</taxon>
    </lineage>
</organism>
<dbReference type="GO" id="GO:0016787">
    <property type="term" value="F:hydrolase activity"/>
    <property type="evidence" value="ECO:0007669"/>
    <property type="project" value="UniProtKB-KW"/>
</dbReference>
<dbReference type="InterPro" id="IPR005754">
    <property type="entry name" value="Sortase"/>
</dbReference>
<evidence type="ECO:0000313" key="6">
    <source>
        <dbReference type="Proteomes" id="UP000886887"/>
    </source>
</evidence>
<dbReference type="Pfam" id="PF04203">
    <property type="entry name" value="Sortase"/>
    <property type="match status" value="1"/>
</dbReference>
<feature type="active site" description="Proton donor/acceptor" evidence="2">
    <location>
        <position position="164"/>
    </location>
</feature>
<dbReference type="InterPro" id="IPR023365">
    <property type="entry name" value="Sortase_dom-sf"/>
</dbReference>
<evidence type="ECO:0000256" key="4">
    <source>
        <dbReference type="SAM" id="SignalP"/>
    </source>
</evidence>
<feature type="active site" description="Acyl-thioester intermediate" evidence="2">
    <location>
        <position position="263"/>
    </location>
</feature>
<feature type="compositionally biased region" description="Pro residues" evidence="3">
    <location>
        <begin position="59"/>
        <end position="73"/>
    </location>
</feature>
<feature type="region of interest" description="Disordered" evidence="3">
    <location>
        <begin position="49"/>
        <end position="78"/>
    </location>
</feature>
<evidence type="ECO:0000256" key="1">
    <source>
        <dbReference type="ARBA" id="ARBA00022801"/>
    </source>
</evidence>
<sequence length="297" mass="33626">MRMCAAGCMAVLALCLVRLISYGADYVKARRASAELRAIYYEQEEPVAATPAQAAPTPTAMPSPTPEPSPAPSSTPATVLEPLAYPDNPYANVRTRFQKIQRQNADIIGWLTIDEMIDEAVVQRDNAYYLNRDYRGYHNVNGAIFLEETCDLSTRPYTLMLYGHNMKTGAMFGSLRNYENMTYYRNNPFITFDTAYEDGRYVIFAVSTVSLDRLDDRYVDFAKLNADWIDQRSEALDALMSCSLYRTALDVTPQDQLLLLVTCVDEEEERRVVAARRLRPDETEESLAKAIEATTKR</sequence>
<evidence type="ECO:0000256" key="2">
    <source>
        <dbReference type="PIRSR" id="PIRSR605754-1"/>
    </source>
</evidence>
<dbReference type="EMBL" id="DVFJ01000037">
    <property type="protein sequence ID" value="HIQ72645.1"/>
    <property type="molecule type" value="Genomic_DNA"/>
</dbReference>
<protein>
    <submittedName>
        <fullName evidence="5">Class B sortase</fullName>
    </submittedName>
</protein>
<dbReference type="AlphaFoldDB" id="A0A9D0ZDK5"/>
<accession>A0A9D0ZDK5</accession>
<keyword evidence="4" id="KW-0732">Signal</keyword>
<evidence type="ECO:0000313" key="5">
    <source>
        <dbReference type="EMBL" id="HIQ72645.1"/>
    </source>
</evidence>
<proteinExistence type="predicted"/>
<dbReference type="Gene3D" id="2.40.260.10">
    <property type="entry name" value="Sortase"/>
    <property type="match status" value="1"/>
</dbReference>
<feature type="chain" id="PRO_5039439342" evidence="4">
    <location>
        <begin position="24"/>
        <end position="297"/>
    </location>
</feature>
<dbReference type="CDD" id="cd05826">
    <property type="entry name" value="Sortase_B"/>
    <property type="match status" value="1"/>
</dbReference>
<comment type="caution">
    <text evidence="5">The sequence shown here is derived from an EMBL/GenBank/DDBJ whole genome shotgun (WGS) entry which is preliminary data.</text>
</comment>
<reference evidence="5" key="2">
    <citation type="journal article" date="2021" name="PeerJ">
        <title>Extensive microbial diversity within the chicken gut microbiome revealed by metagenomics and culture.</title>
        <authorList>
            <person name="Gilroy R."/>
            <person name="Ravi A."/>
            <person name="Getino M."/>
            <person name="Pursley I."/>
            <person name="Horton D.L."/>
            <person name="Alikhan N.F."/>
            <person name="Baker D."/>
            <person name="Gharbi K."/>
            <person name="Hall N."/>
            <person name="Watson M."/>
            <person name="Adriaenssens E.M."/>
            <person name="Foster-Nyarko E."/>
            <person name="Jarju S."/>
            <person name="Secka A."/>
            <person name="Antonio M."/>
            <person name="Oren A."/>
            <person name="Chaudhuri R.R."/>
            <person name="La Ragione R."/>
            <person name="Hildebrand F."/>
            <person name="Pallen M.J."/>
        </authorList>
    </citation>
    <scope>NUCLEOTIDE SEQUENCE</scope>
    <source>
        <strain evidence="5">ChiSxjej2B14-6234</strain>
    </source>
</reference>
<dbReference type="InterPro" id="IPR009835">
    <property type="entry name" value="SrtB"/>
</dbReference>